<dbReference type="SUPFAM" id="SSF52402">
    <property type="entry name" value="Adenine nucleotide alpha hydrolases-like"/>
    <property type="match status" value="1"/>
</dbReference>
<dbReference type="InterPro" id="IPR051786">
    <property type="entry name" value="ASN_synthetase/amidase"/>
</dbReference>
<dbReference type="InterPro" id="IPR014729">
    <property type="entry name" value="Rossmann-like_a/b/a_fold"/>
</dbReference>
<dbReference type="SUPFAM" id="SSF56235">
    <property type="entry name" value="N-terminal nucleophile aminohydrolases (Ntn hydrolases)"/>
    <property type="match status" value="1"/>
</dbReference>
<dbReference type="PANTHER" id="PTHR43284:SF1">
    <property type="entry name" value="ASPARAGINE SYNTHETASE"/>
    <property type="match status" value="1"/>
</dbReference>
<dbReference type="Gene3D" id="3.60.20.10">
    <property type="entry name" value="Glutamine Phosphoribosylpyrophosphate, subunit 1, domain 1"/>
    <property type="match status" value="1"/>
</dbReference>
<dbReference type="InterPro" id="IPR001962">
    <property type="entry name" value="Asn_synthase"/>
</dbReference>
<sequence length="548" mass="64300">MAKGFSISVAPQNIQISSFLGGNYDDFYFQAEAFDFLFDGVLLNRRKLFQQFAAKDFEALIHNIYSGQKEHFFSVFEGEFRGFLFDKKRKKLLVFTNITSTQRVFYIFLNNQIFIDTDLKRLTLSLKNSHFNVEPDVESLYQLLCFTNLTEGKTPVKQVKKLLDGYFLEIDFSETSLVEREYFSLAKIPAFSGSKEQALERIHEVFSESVRLEYEKDSELGKNHLCLLSGGLDSRIAMFYALKNHRKPDRAFCFSQSKYFDHTISKKIAQEQQINYEFVPLDGGSFLKKIDELTALSEGMVLYTGAIHVQHAMENLKYQNFGLFHSGQIGDGVLGGFNSAPFRKKPSDFKLVVNRKFLPKIKNSLHETLKNYETEELFLIRNIAFNRTIFGAHVFQQKAYQTSPFMTKDFLETAISLPEKWKYNQNFYLEWLNKYCPEAVKYRWERTLLKPDARWKTKFGDRFVKRGFKILNEKVLKTPAKSSMYPYQFYYDSQPEIQRYYAEYFQNNIHRLSGFPELEKDVTELFAQRDFFSKSQAVNILAIFKLFF</sequence>
<dbReference type="Gene3D" id="3.40.50.620">
    <property type="entry name" value="HUPs"/>
    <property type="match status" value="1"/>
</dbReference>
<reference evidence="6" key="1">
    <citation type="submission" date="2016-10" db="EMBL/GenBank/DDBJ databases">
        <authorList>
            <person name="Varghese N."/>
            <person name="Submissions S."/>
        </authorList>
    </citation>
    <scope>NUCLEOTIDE SEQUENCE [LARGE SCALE GENOMIC DNA]</scope>
    <source>
        <strain evidence="6">DSM 22251</strain>
    </source>
</reference>
<keyword evidence="6" id="KW-1185">Reference proteome</keyword>
<protein>
    <recommendedName>
        <fullName evidence="2">asparagine synthase (glutamine-hydrolyzing)</fullName>
        <ecNumber evidence="2">6.3.5.4</ecNumber>
    </recommendedName>
</protein>
<dbReference type="GO" id="GO:0006529">
    <property type="term" value="P:asparagine biosynthetic process"/>
    <property type="evidence" value="ECO:0007669"/>
    <property type="project" value="InterPro"/>
</dbReference>
<accession>A0A1I3LND1</accession>
<evidence type="ECO:0000256" key="2">
    <source>
        <dbReference type="ARBA" id="ARBA00012737"/>
    </source>
</evidence>
<dbReference type="AlphaFoldDB" id="A0A1I3LND1"/>
<feature type="domain" description="Asparagine synthetase" evidence="4">
    <location>
        <begin position="202"/>
        <end position="341"/>
    </location>
</feature>
<proteinExistence type="predicted"/>
<dbReference type="EC" id="6.3.5.4" evidence="2"/>
<dbReference type="Pfam" id="PF00733">
    <property type="entry name" value="Asn_synthase"/>
    <property type="match status" value="1"/>
</dbReference>
<gene>
    <name evidence="5" type="ORF">SAMN05421638_1242</name>
</gene>
<organism evidence="5 6">
    <name type="scientific">Kaistella treverensis</name>
    <dbReference type="NCBI Taxonomy" id="631455"/>
    <lineage>
        <taxon>Bacteria</taxon>
        <taxon>Pseudomonadati</taxon>
        <taxon>Bacteroidota</taxon>
        <taxon>Flavobacteriia</taxon>
        <taxon>Flavobacteriales</taxon>
        <taxon>Weeksellaceae</taxon>
        <taxon>Chryseobacterium group</taxon>
        <taxon>Kaistella</taxon>
    </lineage>
</organism>
<dbReference type="GO" id="GO:0004066">
    <property type="term" value="F:asparagine synthase (glutamine-hydrolyzing) activity"/>
    <property type="evidence" value="ECO:0007669"/>
    <property type="project" value="UniProtKB-EC"/>
</dbReference>
<dbReference type="EMBL" id="FORQ01000002">
    <property type="protein sequence ID" value="SFI86212.1"/>
    <property type="molecule type" value="Genomic_DNA"/>
</dbReference>
<dbReference type="Proteomes" id="UP000242560">
    <property type="component" value="Unassembled WGS sequence"/>
</dbReference>
<dbReference type="InterPro" id="IPR029055">
    <property type="entry name" value="Ntn_hydrolases_N"/>
</dbReference>
<dbReference type="PANTHER" id="PTHR43284">
    <property type="entry name" value="ASPARAGINE SYNTHETASE (GLUTAMINE-HYDROLYZING)"/>
    <property type="match status" value="1"/>
</dbReference>
<comment type="pathway">
    <text evidence="1">Amino-acid biosynthesis; L-asparagine biosynthesis; L-asparagine from L-aspartate (L-Gln route): step 1/1.</text>
</comment>
<evidence type="ECO:0000256" key="1">
    <source>
        <dbReference type="ARBA" id="ARBA00005187"/>
    </source>
</evidence>
<comment type="catalytic activity">
    <reaction evidence="3">
        <text>L-aspartate + L-glutamine + ATP + H2O = L-asparagine + L-glutamate + AMP + diphosphate + H(+)</text>
        <dbReference type="Rhea" id="RHEA:12228"/>
        <dbReference type="ChEBI" id="CHEBI:15377"/>
        <dbReference type="ChEBI" id="CHEBI:15378"/>
        <dbReference type="ChEBI" id="CHEBI:29985"/>
        <dbReference type="ChEBI" id="CHEBI:29991"/>
        <dbReference type="ChEBI" id="CHEBI:30616"/>
        <dbReference type="ChEBI" id="CHEBI:33019"/>
        <dbReference type="ChEBI" id="CHEBI:58048"/>
        <dbReference type="ChEBI" id="CHEBI:58359"/>
        <dbReference type="ChEBI" id="CHEBI:456215"/>
        <dbReference type="EC" id="6.3.5.4"/>
    </reaction>
</comment>
<evidence type="ECO:0000259" key="4">
    <source>
        <dbReference type="Pfam" id="PF00733"/>
    </source>
</evidence>
<evidence type="ECO:0000313" key="5">
    <source>
        <dbReference type="EMBL" id="SFI86212.1"/>
    </source>
</evidence>
<evidence type="ECO:0000256" key="3">
    <source>
        <dbReference type="ARBA" id="ARBA00048741"/>
    </source>
</evidence>
<evidence type="ECO:0000313" key="6">
    <source>
        <dbReference type="Proteomes" id="UP000242560"/>
    </source>
</evidence>
<name>A0A1I3LND1_9FLAO</name>